<dbReference type="PaxDb" id="30732-ENSOMEP00000025118"/>
<dbReference type="GO" id="GO:0010468">
    <property type="term" value="P:regulation of gene expression"/>
    <property type="evidence" value="ECO:0007669"/>
    <property type="project" value="TreeGrafter"/>
</dbReference>
<dbReference type="Pfam" id="PF00096">
    <property type="entry name" value="zf-C2H2"/>
    <property type="match status" value="1"/>
</dbReference>
<accession>A0A3B3D4V8</accession>
<keyword evidence="11" id="KW-1185">Reference proteome</keyword>
<evidence type="ECO:0000256" key="6">
    <source>
        <dbReference type="ARBA" id="ARBA00023242"/>
    </source>
</evidence>
<feature type="transmembrane region" description="Helical" evidence="8">
    <location>
        <begin position="55"/>
        <end position="81"/>
    </location>
</feature>
<evidence type="ECO:0000256" key="7">
    <source>
        <dbReference type="PROSITE-ProRule" id="PRU00042"/>
    </source>
</evidence>
<evidence type="ECO:0000256" key="1">
    <source>
        <dbReference type="ARBA" id="ARBA00004123"/>
    </source>
</evidence>
<keyword evidence="5" id="KW-0862">Zinc</keyword>
<keyword evidence="8" id="KW-1133">Transmembrane helix</keyword>
<name>A0A3B3D4V8_ORYME</name>
<dbReference type="Gene3D" id="3.30.160.60">
    <property type="entry name" value="Classic Zinc Finger"/>
    <property type="match status" value="2"/>
</dbReference>
<dbReference type="STRING" id="30732.ENSOMEP00000025118"/>
<dbReference type="GeneTree" id="ENSGT01050000248261"/>
<organism evidence="10 11">
    <name type="scientific">Oryzias melastigma</name>
    <name type="common">Marine medaka</name>
    <dbReference type="NCBI Taxonomy" id="30732"/>
    <lineage>
        <taxon>Eukaryota</taxon>
        <taxon>Metazoa</taxon>
        <taxon>Chordata</taxon>
        <taxon>Craniata</taxon>
        <taxon>Vertebrata</taxon>
        <taxon>Euteleostomi</taxon>
        <taxon>Actinopterygii</taxon>
        <taxon>Neopterygii</taxon>
        <taxon>Teleostei</taxon>
        <taxon>Neoteleostei</taxon>
        <taxon>Acanthomorphata</taxon>
        <taxon>Ovalentaria</taxon>
        <taxon>Atherinomorphae</taxon>
        <taxon>Beloniformes</taxon>
        <taxon>Adrianichthyidae</taxon>
        <taxon>Oryziinae</taxon>
        <taxon>Oryzias</taxon>
    </lineage>
</organism>
<evidence type="ECO:0000313" key="10">
    <source>
        <dbReference type="Ensembl" id="ENSOMEP00000025118.1"/>
    </source>
</evidence>
<dbReference type="GO" id="GO:0005634">
    <property type="term" value="C:nucleus"/>
    <property type="evidence" value="ECO:0007669"/>
    <property type="project" value="UniProtKB-SubCell"/>
</dbReference>
<keyword evidence="2" id="KW-0479">Metal-binding</keyword>
<evidence type="ECO:0000259" key="9">
    <source>
        <dbReference type="PROSITE" id="PS50157"/>
    </source>
</evidence>
<dbReference type="Proteomes" id="UP000261560">
    <property type="component" value="Unplaced"/>
</dbReference>
<evidence type="ECO:0000256" key="8">
    <source>
        <dbReference type="SAM" id="Phobius"/>
    </source>
</evidence>
<evidence type="ECO:0000256" key="4">
    <source>
        <dbReference type="ARBA" id="ARBA00022771"/>
    </source>
</evidence>
<dbReference type="GO" id="GO:0008270">
    <property type="term" value="F:zinc ion binding"/>
    <property type="evidence" value="ECO:0007669"/>
    <property type="project" value="UniProtKB-KW"/>
</dbReference>
<keyword evidence="8" id="KW-0472">Membrane</keyword>
<dbReference type="PROSITE" id="PS00028">
    <property type="entry name" value="ZINC_FINGER_C2H2_1"/>
    <property type="match status" value="1"/>
</dbReference>
<keyword evidence="4 7" id="KW-0863">Zinc-finger</keyword>
<keyword evidence="8" id="KW-0812">Transmembrane</keyword>
<dbReference type="PANTHER" id="PTHR16515:SF49">
    <property type="entry name" value="GASTRULA ZINC FINGER PROTEIN XLCGF49.1-LIKE-RELATED"/>
    <property type="match status" value="1"/>
</dbReference>
<dbReference type="InterPro" id="IPR013087">
    <property type="entry name" value="Znf_C2H2_type"/>
</dbReference>
<protein>
    <recommendedName>
        <fullName evidence="9">C2H2-type domain-containing protein</fullName>
    </recommendedName>
</protein>
<dbReference type="PANTHER" id="PTHR16515">
    <property type="entry name" value="PR DOMAIN ZINC FINGER PROTEIN"/>
    <property type="match status" value="1"/>
</dbReference>
<dbReference type="AlphaFoldDB" id="A0A3B3D4V8"/>
<dbReference type="OMA" id="HRHNIIF"/>
<dbReference type="SUPFAM" id="SSF57667">
    <property type="entry name" value="beta-beta-alpha zinc fingers"/>
    <property type="match status" value="1"/>
</dbReference>
<evidence type="ECO:0000313" key="11">
    <source>
        <dbReference type="Proteomes" id="UP000261560"/>
    </source>
</evidence>
<dbReference type="InterPro" id="IPR050331">
    <property type="entry name" value="Zinc_finger"/>
</dbReference>
<proteinExistence type="predicted"/>
<comment type="subcellular location">
    <subcellularLocation>
        <location evidence="1">Nucleus</location>
    </subcellularLocation>
</comment>
<feature type="domain" description="C2H2-type" evidence="9">
    <location>
        <begin position="11"/>
        <end position="38"/>
    </location>
</feature>
<dbReference type="Ensembl" id="ENSOMET00000007959.1">
    <property type="protein sequence ID" value="ENSOMEP00000025118.1"/>
    <property type="gene ID" value="ENSOMEG00000006135.1"/>
</dbReference>
<reference evidence="10" key="2">
    <citation type="submission" date="2025-09" db="UniProtKB">
        <authorList>
            <consortium name="Ensembl"/>
        </authorList>
    </citation>
    <scope>IDENTIFICATION</scope>
</reference>
<dbReference type="PROSITE" id="PS50157">
    <property type="entry name" value="ZINC_FINGER_C2H2_2"/>
    <property type="match status" value="1"/>
</dbReference>
<keyword evidence="6" id="KW-0539">Nucleus</keyword>
<dbReference type="FunFam" id="3.30.160.60:FF:000100">
    <property type="entry name" value="Zinc finger 45-like"/>
    <property type="match status" value="1"/>
</dbReference>
<dbReference type="SMART" id="SM00355">
    <property type="entry name" value="ZnF_C2H2"/>
    <property type="match status" value="1"/>
</dbReference>
<evidence type="ECO:0000256" key="5">
    <source>
        <dbReference type="ARBA" id="ARBA00022833"/>
    </source>
</evidence>
<keyword evidence="3" id="KW-0677">Repeat</keyword>
<reference evidence="10" key="1">
    <citation type="submission" date="2025-08" db="UniProtKB">
        <authorList>
            <consortium name="Ensembl"/>
        </authorList>
    </citation>
    <scope>IDENTIFICATION</scope>
</reference>
<sequence>KINSDTGEKCFSCTECSKTFRKNSHLTRHMLTHTGEKPFSCTECSKSFRPEPSDAMLIFLINIFLLNQSVALLCSLTNIFIHRHNIIF</sequence>
<evidence type="ECO:0000256" key="3">
    <source>
        <dbReference type="ARBA" id="ARBA00022737"/>
    </source>
</evidence>
<dbReference type="FunFam" id="3.30.160.60:FF:001498">
    <property type="entry name" value="Zinc finger protein 404"/>
    <property type="match status" value="1"/>
</dbReference>
<dbReference type="InterPro" id="IPR036236">
    <property type="entry name" value="Znf_C2H2_sf"/>
</dbReference>
<evidence type="ECO:0000256" key="2">
    <source>
        <dbReference type="ARBA" id="ARBA00022723"/>
    </source>
</evidence>